<feature type="domain" description="Integrator complex subunit 1 R3" evidence="3">
    <location>
        <begin position="1705"/>
        <end position="1818"/>
    </location>
</feature>
<accession>A0A7R9K0T9</accession>
<dbReference type="InterPro" id="IPR053965">
    <property type="entry name" value="INTS1_R4"/>
</dbReference>
<dbReference type="EMBL" id="OE841996">
    <property type="protein sequence ID" value="CAD7598230.1"/>
    <property type="molecule type" value="Genomic_DNA"/>
</dbReference>
<feature type="domain" description="Integrator complex subunit 1 R4" evidence="4">
    <location>
        <begin position="1868"/>
        <end position="1961"/>
    </location>
</feature>
<name>A0A7R9K0T9_TIMGE</name>
<dbReference type="Pfam" id="PF12432">
    <property type="entry name" value="INTS1_RP2B-bd"/>
    <property type="match status" value="1"/>
</dbReference>
<protein>
    <recommendedName>
        <fullName evidence="7">Integrator complex subunit 1</fullName>
    </recommendedName>
</protein>
<dbReference type="InterPro" id="IPR038902">
    <property type="entry name" value="INTS1"/>
</dbReference>
<dbReference type="InterPro" id="IPR022145">
    <property type="entry name" value="INTS1_RPB2-bd"/>
</dbReference>
<dbReference type="PANTHER" id="PTHR21224:SF1">
    <property type="entry name" value="INTEGRATOR COMPLEX SUBUNIT 1"/>
    <property type="match status" value="1"/>
</dbReference>
<dbReference type="Pfam" id="PF22927">
    <property type="entry name" value="INT1_R3"/>
    <property type="match status" value="1"/>
</dbReference>
<reference evidence="6" key="1">
    <citation type="submission" date="2020-11" db="EMBL/GenBank/DDBJ databases">
        <authorList>
            <person name="Tran Van P."/>
        </authorList>
    </citation>
    <scope>NUCLEOTIDE SEQUENCE</scope>
</reference>
<feature type="region of interest" description="Disordered" evidence="1">
    <location>
        <begin position="37"/>
        <end position="63"/>
    </location>
</feature>
<evidence type="ECO:0000259" key="4">
    <source>
        <dbReference type="Pfam" id="PF22928"/>
    </source>
</evidence>
<dbReference type="InterPro" id="IPR053966">
    <property type="entry name" value="INTS1_INTS2-bd"/>
</dbReference>
<evidence type="ECO:0000259" key="5">
    <source>
        <dbReference type="Pfam" id="PF22929"/>
    </source>
</evidence>
<dbReference type="PANTHER" id="PTHR21224">
    <property type="entry name" value="INTEGRATOR COMPLEX SUBUNIT 1"/>
    <property type="match status" value="1"/>
</dbReference>
<feature type="domain" description="Integrator complex subunit 1 INTS2-binding" evidence="5">
    <location>
        <begin position="1051"/>
        <end position="1217"/>
    </location>
</feature>
<feature type="domain" description="Integrator complex subunit 1 RPB2-binding" evidence="2">
    <location>
        <begin position="308"/>
        <end position="462"/>
    </location>
</feature>
<evidence type="ECO:0000256" key="1">
    <source>
        <dbReference type="SAM" id="MobiDB-lite"/>
    </source>
</evidence>
<evidence type="ECO:0000313" key="6">
    <source>
        <dbReference type="EMBL" id="CAD7598230.1"/>
    </source>
</evidence>
<dbReference type="Pfam" id="PF22929">
    <property type="entry name" value="INTS1_INTS2-bd"/>
    <property type="match status" value="2"/>
</dbReference>
<organism evidence="6">
    <name type="scientific">Timema genevievae</name>
    <name type="common">Walking stick</name>
    <dbReference type="NCBI Taxonomy" id="629358"/>
    <lineage>
        <taxon>Eukaryota</taxon>
        <taxon>Metazoa</taxon>
        <taxon>Ecdysozoa</taxon>
        <taxon>Arthropoda</taxon>
        <taxon>Hexapoda</taxon>
        <taxon>Insecta</taxon>
        <taxon>Pterygota</taxon>
        <taxon>Neoptera</taxon>
        <taxon>Polyneoptera</taxon>
        <taxon>Phasmatodea</taxon>
        <taxon>Timematodea</taxon>
        <taxon>Timematoidea</taxon>
        <taxon>Timematidae</taxon>
        <taxon>Timema</taxon>
    </lineage>
</organism>
<feature type="region of interest" description="Disordered" evidence="1">
    <location>
        <begin position="1230"/>
        <end position="1259"/>
    </location>
</feature>
<evidence type="ECO:0000259" key="3">
    <source>
        <dbReference type="Pfam" id="PF22927"/>
    </source>
</evidence>
<feature type="region of interest" description="Disordered" evidence="1">
    <location>
        <begin position="1"/>
        <end position="24"/>
    </location>
</feature>
<dbReference type="GO" id="GO:0032039">
    <property type="term" value="C:integrator complex"/>
    <property type="evidence" value="ECO:0007669"/>
    <property type="project" value="InterPro"/>
</dbReference>
<proteinExistence type="predicted"/>
<evidence type="ECO:0008006" key="7">
    <source>
        <dbReference type="Google" id="ProtNLM"/>
    </source>
</evidence>
<gene>
    <name evidence="6" type="ORF">TGEB3V08_LOCUS6989</name>
</gene>
<sequence length="2001" mass="223579">MERGKTVQGRGGKTKTPQYPTDLYVLGPKSSRIDAVEPKRSAVVHGKAGASHALGSSERKRETAALPPIIPPKKAKVVGTSLLGHVGSAVGSSGGIESWEMVALQCEPADLVPSVKDAFDLDDIDRVVGLLCGAVRVLRLQRGKPDSILYLGLTYLCRVLPSLYSKEYVSHALCSLLRRDISHNFKSKGNPLVAVLAANLLLRGFQEKNTWPDGFIKLYVEDSLGERVWVDHEECSGFVNNILTAINSRTPPRSMLQPEMVGLSACPSPSTATPDDENQTPGDLGLPADIAFKSDVPVVPRYVNMQDVVEQIVMEAVREQLNRRQPAESITRNFLRLLSTASGLAEVRLTSASRLEMWLQNPKLMRPAQELLMSVCVNCNTHTQKDVEVISHLVKIRLKTKALINLYLSCIRELISSHPDNLATLLKHTIYNELSNARNPNNMAMLSAMFQSAPDTAASLLADIFLELLMNREDYLRPLRILVREIVRVLRHDVNLSVLCRGLMEKKDNTPPFRDFEFKERMFVSVVDLVTLCIFLAISPQVREASSLLARGDKREITSLHNFQMQVSMIQREAVWWLHETVPRIYRPTAPEFVHALHKVLFMEHLEQYYNKDGWPQESDRVVMHRLASEVPLLQNTLIRILVIGLSKDHPLPPPDTLELVDQLLKRAANLSSEGFPMIQAEKLEIIDLLFNLSTYHHPENIDLPQGYCPPRLAVTNSYWKAWIMLLILSAHNPSTFGSVAWEKYPTLRVFMEMCITNHFSYPPPTMAAGDMVEEAKTKELQVASQEKQQILEFESYLAAASTKQTITEQTSLLLTQLITMDPTGPPRKPPQSILDQLRTLNASHRMGHLLCRSRHPDFLLDIIQRQGASQSMPWLADLVENSEGALSHLPVQCLCEFLLSSSSMLLQPERQNKRQQLLLHLQGVLTDPGQDPQAACEVLEYFLRRLSSTQTASRQQAIKGLKLVLSSVITEEEPMDVDTGESTAETSWLLNHLPRLPHFPTARPQVIVALRQAGQVENDPTLVSGYINFLAVHATHDSLNELTDLVLAREPRREAYAWSESQDQILVTWCTGEECTMHILVVHAIIILLTFGPGQDPDLFESLLEVWFPLDKEPPKAYLVDTSEEALLIPDWLKLKMIRSQVDRLVDAALIDLEPNQLVLFIQSFGIPVKSMSKLLQMLDLAVSASPLAVAEAVLDKGYMAQLVEVQHHRGATGGQLLVQVLQLEQSRLPDSSHHPSASPRQTLPQPTPGNLSGFRDRVTPETVRETLEKMFGEQAPDSSTQDDSRTLQRLLAAEVQKKSKELPFTTAVVRCLEDKCNSEKADEFIGLLVSRVEYSCPLLRLVTQHLSKQNSCEEATKAVRSVSRAVLSRSTSAKSPLVAILKQFTQQAMKHKDLPKSKSSTIAVQDPLTVLSQENSEKLERTGFCLLEQCLKQHSTEQLVEAMTTLLVADSTTSAPPERIGLLIDWLDSVELELIGSCPPLQMKLLFSKSPAKQSCRPYLLTLLVHRAGWATLHNCMEHLLENCNSEFDPSAVLDFLWSLTCNPKLWQGREKFTPKHHTPENVLQLTDTQLQVLVDYILKEGCELEAVDTRESALEKMESRLSLLLHCLETDKEIGLVTRHLAHLVDTPDLDTSMAQHFLVQLYLHIPGVKHHLKDGEADKLVLSTCLTEWSRSSLDNMSHTVLTALTATSQSKDWTRRSQEQLSMLAASLRGRSHLDMTVLRSRSHLALFQQVMGILELLQPHVFLPEHTTGLEDTLQCYFTLFQCHSSMKDLIPLLNRLVALLQAFISHDAHRALKLLHKYARLLNDLVVRHPNLPSLRGLLSGISLPRTDEEEGEMLMAVAAPPPTESLPHYGSLRATLMKIQGDDVLAALQELDHLSSRKPSVLDSFVESISQLLLSPSGLVRSLAHILLARHFRHSPAAVATGPGLAAYLRCLDSDQADILNNALDRLPEIVLCAQEHALPLLEKAYSLGVRSSIVIGTHVSKTITLLNTQTGC</sequence>
<dbReference type="Pfam" id="PF22928">
    <property type="entry name" value="INTS1_R4"/>
    <property type="match status" value="1"/>
</dbReference>
<feature type="domain" description="Integrator complex subunit 1 INTS2-binding" evidence="5">
    <location>
        <begin position="938"/>
        <end position="1048"/>
    </location>
</feature>
<dbReference type="GO" id="GO:0034474">
    <property type="term" value="P:U2 snRNA 3'-end processing"/>
    <property type="evidence" value="ECO:0007669"/>
    <property type="project" value="InterPro"/>
</dbReference>
<feature type="compositionally biased region" description="Polar residues" evidence="1">
    <location>
        <begin position="1236"/>
        <end position="1252"/>
    </location>
</feature>
<dbReference type="InterPro" id="IPR053964">
    <property type="entry name" value="INT1_R3"/>
</dbReference>
<evidence type="ECO:0000259" key="2">
    <source>
        <dbReference type="Pfam" id="PF12432"/>
    </source>
</evidence>